<organism evidence="4 5">
    <name type="scientific">Aliikangiella maris</name>
    <dbReference type="NCBI Taxonomy" id="3162458"/>
    <lineage>
        <taxon>Bacteria</taxon>
        <taxon>Pseudomonadati</taxon>
        <taxon>Pseudomonadota</taxon>
        <taxon>Gammaproteobacteria</taxon>
        <taxon>Oceanospirillales</taxon>
        <taxon>Pleioneaceae</taxon>
        <taxon>Aliikangiella</taxon>
    </lineage>
</organism>
<dbReference type="Gene3D" id="2.70.70.10">
    <property type="entry name" value="Glucose Permease (Domain IIA)"/>
    <property type="match status" value="1"/>
</dbReference>
<feature type="coiled-coil region" evidence="1">
    <location>
        <begin position="180"/>
        <end position="242"/>
    </location>
</feature>
<dbReference type="Proteomes" id="UP001548189">
    <property type="component" value="Unassembled WGS sequence"/>
</dbReference>
<gene>
    <name evidence="4" type="ORF">ABVT43_18225</name>
</gene>
<reference evidence="4 5" key="1">
    <citation type="submission" date="2024-06" db="EMBL/GenBank/DDBJ databases">
        <authorList>
            <person name="Li F."/>
        </authorList>
    </citation>
    <scope>NUCLEOTIDE SEQUENCE [LARGE SCALE GENOMIC DNA]</scope>
    <source>
        <strain evidence="4 5">GXAS 311</strain>
    </source>
</reference>
<feature type="domain" description="M23ase beta-sheet core" evidence="3">
    <location>
        <begin position="284"/>
        <end position="377"/>
    </location>
</feature>
<dbReference type="Gene3D" id="6.10.250.3150">
    <property type="match status" value="1"/>
</dbReference>
<feature type="signal peptide" evidence="2">
    <location>
        <begin position="1"/>
        <end position="26"/>
    </location>
</feature>
<evidence type="ECO:0000313" key="5">
    <source>
        <dbReference type="Proteomes" id="UP001548189"/>
    </source>
</evidence>
<feature type="coiled-coil region" evidence="1">
    <location>
        <begin position="26"/>
        <end position="105"/>
    </location>
</feature>
<evidence type="ECO:0000256" key="1">
    <source>
        <dbReference type="SAM" id="Coils"/>
    </source>
</evidence>
<proteinExistence type="predicted"/>
<sequence length="382" mass="43367">MNNHSGLTAIIMMISVLLSISFSVFANNSEQNQQQLEKLKKEINNLQKNLKSKQKKQSQAISNLKKAETQIATASKILRSTNRKLTQKEKDLRQLRTQQSSLNKTKQQQKAALASQIKSAFVNGRQEYLKLLLNQEDPEALGRMLVYYDYLNKARSEKVAKLQTTLHQLKNIDLNIQKEIQQLTLLKQDQEQETEKLKKLKTQRQSLVNQLAQEIKSETAKLNELKNNAKELQELIDSVQQAIDSIDFTQPLEGLSALKGKLHWPTRGKTIQSYGSRLAEGLRSNGVVISNKEGAPVNAIHYGRVVYADWLRGFGLLVIIDHGKGYMSLYGYNQALYKQVGDWVESGEAIATVGQSGGKHEPGLYFELRHQGKPFNPKRWVR</sequence>
<evidence type="ECO:0000313" key="4">
    <source>
        <dbReference type="EMBL" id="MET1257086.1"/>
    </source>
</evidence>
<feature type="chain" id="PRO_5046986527" evidence="2">
    <location>
        <begin position="27"/>
        <end position="382"/>
    </location>
</feature>
<keyword evidence="5" id="KW-1185">Reference proteome</keyword>
<dbReference type="PANTHER" id="PTHR21666">
    <property type="entry name" value="PEPTIDASE-RELATED"/>
    <property type="match status" value="1"/>
</dbReference>
<dbReference type="EMBL" id="JBEVCJ010000034">
    <property type="protein sequence ID" value="MET1257086.1"/>
    <property type="molecule type" value="Genomic_DNA"/>
</dbReference>
<dbReference type="InterPro" id="IPR050570">
    <property type="entry name" value="Cell_wall_metabolism_enzyme"/>
</dbReference>
<evidence type="ECO:0000259" key="3">
    <source>
        <dbReference type="Pfam" id="PF01551"/>
    </source>
</evidence>
<dbReference type="InterPro" id="IPR016047">
    <property type="entry name" value="M23ase_b-sheet_dom"/>
</dbReference>
<accession>A0ABV2BYT7</accession>
<keyword evidence="1" id="KW-0175">Coiled coil</keyword>
<name>A0ABV2BYT7_9GAMM</name>
<protein>
    <submittedName>
        <fullName evidence="4">Peptidoglycan DD-metalloendopeptidase family protein</fullName>
    </submittedName>
</protein>
<dbReference type="PANTHER" id="PTHR21666:SF270">
    <property type="entry name" value="MUREIN HYDROLASE ACTIVATOR ENVC"/>
    <property type="match status" value="1"/>
</dbReference>
<dbReference type="InterPro" id="IPR011055">
    <property type="entry name" value="Dup_hybrid_motif"/>
</dbReference>
<dbReference type="Pfam" id="PF01551">
    <property type="entry name" value="Peptidase_M23"/>
    <property type="match status" value="1"/>
</dbReference>
<dbReference type="RefSeq" id="WP_353897669.1">
    <property type="nucleotide sequence ID" value="NZ_JBEVCJ010000034.1"/>
</dbReference>
<comment type="caution">
    <text evidence="4">The sequence shown here is derived from an EMBL/GenBank/DDBJ whole genome shotgun (WGS) entry which is preliminary data.</text>
</comment>
<dbReference type="SUPFAM" id="SSF51261">
    <property type="entry name" value="Duplicated hybrid motif"/>
    <property type="match status" value="1"/>
</dbReference>
<dbReference type="CDD" id="cd12797">
    <property type="entry name" value="M23_peptidase"/>
    <property type="match status" value="1"/>
</dbReference>
<evidence type="ECO:0000256" key="2">
    <source>
        <dbReference type="SAM" id="SignalP"/>
    </source>
</evidence>
<keyword evidence="2" id="KW-0732">Signal</keyword>